<dbReference type="CDD" id="cd03020">
    <property type="entry name" value="DsbA_DsbC_DsbG"/>
    <property type="match status" value="1"/>
</dbReference>
<gene>
    <name evidence="10" type="ORF">L0668_14770</name>
</gene>
<dbReference type="SUPFAM" id="SSF54423">
    <property type="entry name" value="DsbC/DsbG N-terminal domain-like"/>
    <property type="match status" value="1"/>
</dbReference>
<evidence type="ECO:0000313" key="11">
    <source>
        <dbReference type="Proteomes" id="UP001521137"/>
    </source>
</evidence>
<evidence type="ECO:0000256" key="5">
    <source>
        <dbReference type="ARBA" id="ARBA00023157"/>
    </source>
</evidence>
<feature type="domain" description="Thioredoxin-like fold" evidence="9">
    <location>
        <begin position="110"/>
        <end position="233"/>
    </location>
</feature>
<dbReference type="InterPro" id="IPR033954">
    <property type="entry name" value="DiS-bond_Isoase_DsbC/G"/>
</dbReference>
<evidence type="ECO:0000256" key="4">
    <source>
        <dbReference type="ARBA" id="ARBA00022764"/>
    </source>
</evidence>
<dbReference type="Gene3D" id="3.10.450.70">
    <property type="entry name" value="Disulphide bond isomerase, DsbC/G, N-terminal"/>
    <property type="match status" value="1"/>
</dbReference>
<proteinExistence type="inferred from homology"/>
<dbReference type="Gene3D" id="3.40.30.10">
    <property type="entry name" value="Glutaredoxin"/>
    <property type="match status" value="1"/>
</dbReference>
<evidence type="ECO:0000256" key="7">
    <source>
        <dbReference type="RuleBase" id="RU364038"/>
    </source>
</evidence>
<dbReference type="InterPro" id="IPR036249">
    <property type="entry name" value="Thioredoxin-like_sf"/>
</dbReference>
<evidence type="ECO:0000256" key="2">
    <source>
        <dbReference type="ARBA" id="ARBA00009813"/>
    </source>
</evidence>
<keyword evidence="11" id="KW-1185">Reference proteome</keyword>
<evidence type="ECO:0000256" key="6">
    <source>
        <dbReference type="ARBA" id="ARBA00023284"/>
    </source>
</evidence>
<keyword evidence="3 7" id="KW-0732">Signal</keyword>
<keyword evidence="6 7" id="KW-0676">Redox-active center</keyword>
<evidence type="ECO:0000256" key="1">
    <source>
        <dbReference type="ARBA" id="ARBA00004418"/>
    </source>
</evidence>
<keyword evidence="4 7" id="KW-0574">Periplasm</keyword>
<dbReference type="Proteomes" id="UP001521137">
    <property type="component" value="Unassembled WGS sequence"/>
</dbReference>
<evidence type="ECO:0000313" key="10">
    <source>
        <dbReference type="EMBL" id="MCF2949380.1"/>
    </source>
</evidence>
<dbReference type="SUPFAM" id="SSF52833">
    <property type="entry name" value="Thioredoxin-like"/>
    <property type="match status" value="1"/>
</dbReference>
<organism evidence="10 11">
    <name type="scientific">Paraglaciecola algarum</name>
    <dbReference type="NCBI Taxonomy" id="3050085"/>
    <lineage>
        <taxon>Bacteria</taxon>
        <taxon>Pseudomonadati</taxon>
        <taxon>Pseudomonadota</taxon>
        <taxon>Gammaproteobacteria</taxon>
        <taxon>Alteromonadales</taxon>
        <taxon>Alteromonadaceae</taxon>
        <taxon>Paraglaciecola</taxon>
    </lineage>
</organism>
<accession>A0ABS9DAH0</accession>
<dbReference type="Pfam" id="PF13098">
    <property type="entry name" value="Thioredoxin_2"/>
    <property type="match status" value="1"/>
</dbReference>
<sequence>MFFLASLKVFSQEVPPQIQANIINGLKNGPAGLQITRIESTPVNGIYQVSVGADQAFYTSEDGQFILTGKMFQVANGKATDVVQIKQSLAHIKKIQQVPSHDTIVYPATTAQKYQLKIFTDVDCPYCAKLHKEIPKLNALGVEVVYLAFPRAGIDSPSFSKIASVWCSENRQKSMDLMYHNNQSTLKNCDNTAVKAQYELAKQLGLQGTPATFFADGKMMNGYHSAESLLEMLQN</sequence>
<comment type="subcellular location">
    <subcellularLocation>
        <location evidence="1 7">Periplasm</location>
    </subcellularLocation>
</comment>
<comment type="function">
    <text evidence="7">Required for disulfide bond formation in some periplasmic proteins. Acts by transferring its disulfide bond to other proteins and is reduced in the process.</text>
</comment>
<evidence type="ECO:0000256" key="3">
    <source>
        <dbReference type="ARBA" id="ARBA00022729"/>
    </source>
</evidence>
<dbReference type="InterPro" id="IPR051470">
    <property type="entry name" value="Thiol:disulfide_interchange"/>
</dbReference>
<evidence type="ECO:0000259" key="9">
    <source>
        <dbReference type="Pfam" id="PF13098"/>
    </source>
</evidence>
<dbReference type="PANTHER" id="PTHR35272">
    <property type="entry name" value="THIOL:DISULFIDE INTERCHANGE PROTEIN DSBC-RELATED"/>
    <property type="match status" value="1"/>
</dbReference>
<dbReference type="RefSeq" id="WP_235313481.1">
    <property type="nucleotide sequence ID" value="NZ_JAKGAS010000008.1"/>
</dbReference>
<evidence type="ECO:0000259" key="8">
    <source>
        <dbReference type="Pfam" id="PF10411"/>
    </source>
</evidence>
<reference evidence="10 11" key="1">
    <citation type="submission" date="2022-01" db="EMBL/GenBank/DDBJ databases">
        <title>Paraglaciecola sp. G1-23.</title>
        <authorList>
            <person name="Jin M.S."/>
            <person name="Han D.M."/>
            <person name="Kim H.M."/>
            <person name="Jeon C.O."/>
        </authorList>
    </citation>
    <scope>NUCLEOTIDE SEQUENCE [LARGE SCALE GENOMIC DNA]</scope>
    <source>
        <strain evidence="10 11">G1-23</strain>
    </source>
</reference>
<dbReference type="Pfam" id="PF10411">
    <property type="entry name" value="DsbC_N"/>
    <property type="match status" value="1"/>
</dbReference>
<dbReference type="InterPro" id="IPR009094">
    <property type="entry name" value="DiS-bond_isomerase_DsbC/G_N_sf"/>
</dbReference>
<keyword evidence="5" id="KW-1015">Disulfide bond</keyword>
<dbReference type="EMBL" id="JAKGAS010000008">
    <property type="protein sequence ID" value="MCF2949380.1"/>
    <property type="molecule type" value="Genomic_DNA"/>
</dbReference>
<comment type="similarity">
    <text evidence="2 7">Belongs to the thioredoxin family. DsbC subfamily.</text>
</comment>
<dbReference type="InterPro" id="IPR012336">
    <property type="entry name" value="Thioredoxin-like_fold"/>
</dbReference>
<name>A0ABS9DAH0_9ALTE</name>
<dbReference type="PANTHER" id="PTHR35272:SF3">
    <property type="entry name" value="THIOL:DISULFIDE INTERCHANGE PROTEIN DSBC"/>
    <property type="match status" value="1"/>
</dbReference>
<dbReference type="InterPro" id="IPR018950">
    <property type="entry name" value="DiS-bond_isomerase_DsbC/G_N"/>
</dbReference>
<protein>
    <recommendedName>
        <fullName evidence="7">Thiol:disulfide interchange protein</fullName>
    </recommendedName>
</protein>
<feature type="domain" description="Disulphide bond isomerase DsbC/G N-terminal" evidence="8">
    <location>
        <begin position="22"/>
        <end position="81"/>
    </location>
</feature>
<comment type="caution">
    <text evidence="10">The sequence shown here is derived from an EMBL/GenBank/DDBJ whole genome shotgun (WGS) entry which is preliminary data.</text>
</comment>